<dbReference type="Proteomes" id="UP001501009">
    <property type="component" value="Unassembled WGS sequence"/>
</dbReference>
<accession>A0ABP7I498</accession>
<name>A0ABP7I498_9ACTN</name>
<comment type="caution">
    <text evidence="1">The sequence shown here is derived from an EMBL/GenBank/DDBJ whole genome shotgun (WGS) entry which is preliminary data.</text>
</comment>
<keyword evidence="2" id="KW-1185">Reference proteome</keyword>
<organism evidence="1 2">
    <name type="scientific">Streptomyces coacervatus</name>
    <dbReference type="NCBI Taxonomy" id="647381"/>
    <lineage>
        <taxon>Bacteria</taxon>
        <taxon>Bacillati</taxon>
        <taxon>Actinomycetota</taxon>
        <taxon>Actinomycetes</taxon>
        <taxon>Kitasatosporales</taxon>
        <taxon>Streptomycetaceae</taxon>
        <taxon>Streptomyces</taxon>
    </lineage>
</organism>
<evidence type="ECO:0000313" key="2">
    <source>
        <dbReference type="Proteomes" id="UP001501009"/>
    </source>
</evidence>
<sequence length="49" mass="4963">MTATGRVMQDAFARVSAGQGTLIGAARAAQDGTMPDLKALGLSTTQHST</sequence>
<dbReference type="EMBL" id="BAABDE010000020">
    <property type="protein sequence ID" value="GAA3809604.1"/>
    <property type="molecule type" value="Genomic_DNA"/>
</dbReference>
<evidence type="ECO:0000313" key="1">
    <source>
        <dbReference type="EMBL" id="GAA3809604.1"/>
    </source>
</evidence>
<proteinExistence type="predicted"/>
<reference evidence="2" key="1">
    <citation type="journal article" date="2019" name="Int. J. Syst. Evol. Microbiol.">
        <title>The Global Catalogue of Microorganisms (GCM) 10K type strain sequencing project: providing services to taxonomists for standard genome sequencing and annotation.</title>
        <authorList>
            <consortium name="The Broad Institute Genomics Platform"/>
            <consortium name="The Broad Institute Genome Sequencing Center for Infectious Disease"/>
            <person name="Wu L."/>
            <person name="Ma J."/>
        </authorList>
    </citation>
    <scope>NUCLEOTIDE SEQUENCE [LARGE SCALE GENOMIC DNA]</scope>
    <source>
        <strain evidence="2">JCM 17138</strain>
    </source>
</reference>
<protein>
    <submittedName>
        <fullName evidence="1">Uncharacterized protein</fullName>
    </submittedName>
</protein>
<gene>
    <name evidence="1" type="ORF">GCM10022403_049450</name>
</gene>